<evidence type="ECO:0000256" key="2">
    <source>
        <dbReference type="ARBA" id="ARBA00023242"/>
    </source>
</evidence>
<dbReference type="PROSITE" id="PS51136">
    <property type="entry name" value="WAC"/>
    <property type="match status" value="1"/>
</dbReference>
<dbReference type="GO" id="GO:0031010">
    <property type="term" value="C:ISWI-type complex"/>
    <property type="evidence" value="ECO:0007669"/>
    <property type="project" value="EnsemblPlants"/>
</dbReference>
<evidence type="ECO:0008006" key="9">
    <source>
        <dbReference type="Google" id="ProtNLM"/>
    </source>
</evidence>
<sequence>MPLLKRKPFQLADSPKDLENHELVYQVRFTKEIFRDYNEYLGRIDLYRRRVWMCKFTGKSNLTYEEALVSEKCAAEKVQQFPKDLIVPALQIIQYSMLSLKDLANTVAVKLQKCLFVGTELYGRKDDQIYPCKIFKVLENGADEVQYEVVWLDKNKKVTETSLLNAEDLVQKKPPLSRRFLKSFIRESTYRSAPWVLHDKLAQNHGISTALPQELRSKAFFRDGLLICNKKRKTNDMETSDPKNCKRKSMERGKMNGSIAENGAKKGEGDLLDQDIKYPIDDLLVQPGPDDPVFLERPSASREFNVPMNCVGDLLMVWDFCSSFSRLLHLWPFSLDDFERAIYHKESTAPLLVEAHSAFFRLLLKDEGEYSSLVQGKKRKMKITLINWTEYLCDFLEMIGNAKLCANTATIKRGHYGLLATHVKLGILCELVNHSLESNIFREKLDEIIEQRQALGATRRGEALEEGRKKREEKERLKSEPMSNGHVNGHLMDKEKSEIAKTDHGRRSKDSSKNRNGVVISSQSGLSPVKSEDDHPIAYLKKMAKKRNSDVTAASANSPKEAKNDRMEFNDRKTKEQRREYYERELEKRSIKTNPLGKDRHHNRYWWFRRDGRIFVESSDSKEWGYYSSMEELDTFMGSLNCKGERERALSKHLEKFYSKICLELNKRSKELTNQIAVEEAVLRRSTRVRAPPRENPATAYLRYVNRWKED</sequence>
<evidence type="ECO:0000256" key="3">
    <source>
        <dbReference type="PROSITE-ProRule" id="PRU00475"/>
    </source>
</evidence>
<feature type="compositionally biased region" description="Basic and acidic residues" evidence="4">
    <location>
        <begin position="491"/>
        <end position="513"/>
    </location>
</feature>
<dbReference type="PANTHER" id="PTHR15546">
    <property type="entry name" value="BROMODOMAIN ADJACENT TO ZINC FINGER DOMAIN, 2A"/>
    <property type="match status" value="1"/>
</dbReference>
<dbReference type="Pfam" id="PF10537">
    <property type="entry name" value="WAC_Acf1_DNA_bd"/>
    <property type="match status" value="1"/>
</dbReference>
<dbReference type="Pfam" id="PF02791">
    <property type="entry name" value="DDT"/>
    <property type="match status" value="1"/>
</dbReference>
<dbReference type="eggNOG" id="KOG1245">
    <property type="taxonomic scope" value="Eukaryota"/>
</dbReference>
<evidence type="ECO:0000259" key="6">
    <source>
        <dbReference type="PROSITE" id="PS51136"/>
    </source>
</evidence>
<protein>
    <recommendedName>
        <fullName evidence="9">DDT domain-containing protein</fullName>
    </recommendedName>
</protein>
<dbReference type="InterPro" id="IPR018501">
    <property type="entry name" value="DDT_dom"/>
</dbReference>
<feature type="compositionally biased region" description="Basic and acidic residues" evidence="4">
    <location>
        <begin position="459"/>
        <end position="479"/>
    </location>
</feature>
<dbReference type="PROSITE" id="PS50827">
    <property type="entry name" value="DDT"/>
    <property type="match status" value="1"/>
</dbReference>
<dbReference type="EMBL" id="CM002923">
    <property type="protein sequence ID" value="KGN62246.1"/>
    <property type="molecule type" value="Genomic_DNA"/>
</dbReference>
<reference evidence="7 8" key="2">
    <citation type="journal article" date="2009" name="PLoS ONE">
        <title>An integrated genetic and cytogenetic map of the cucumber genome.</title>
        <authorList>
            <person name="Ren Y."/>
            <person name="Zhang Z."/>
            <person name="Liu J."/>
            <person name="Staub J.E."/>
            <person name="Han Y."/>
            <person name="Cheng Z."/>
            <person name="Li X."/>
            <person name="Lu J."/>
            <person name="Miao H."/>
            <person name="Kang H."/>
            <person name="Xie B."/>
            <person name="Gu X."/>
            <person name="Wang X."/>
            <person name="Du Y."/>
            <person name="Jin W."/>
            <person name="Huang S."/>
        </authorList>
    </citation>
    <scope>NUCLEOTIDE SEQUENCE [LARGE SCALE GENOMIC DNA]</scope>
    <source>
        <strain evidence="8">cv. 9930</strain>
    </source>
</reference>
<keyword evidence="2 3" id="KW-0539">Nucleus</keyword>
<dbReference type="InterPro" id="IPR053271">
    <property type="entry name" value="DDT_domain"/>
</dbReference>
<feature type="domain" description="DDT" evidence="5">
    <location>
        <begin position="308"/>
        <end position="369"/>
    </location>
</feature>
<feature type="domain" description="WAC" evidence="6">
    <location>
        <begin position="22"/>
        <end position="128"/>
    </location>
</feature>
<reference evidence="7 8" key="3">
    <citation type="journal article" date="2010" name="BMC Genomics">
        <title>Transcriptome sequencing and comparative analysis of cucumber flowers with different sex types.</title>
        <authorList>
            <person name="Guo S."/>
            <person name="Zheng Y."/>
            <person name="Joung J.G."/>
            <person name="Liu S."/>
            <person name="Zhang Z."/>
            <person name="Crasta O.R."/>
            <person name="Sobral B.W."/>
            <person name="Xu Y."/>
            <person name="Huang S."/>
            <person name="Fei Z."/>
        </authorList>
    </citation>
    <scope>NUCLEOTIDE SEQUENCE [LARGE SCALE GENOMIC DNA]</scope>
    <source>
        <strain evidence="8">cv. 9930</strain>
    </source>
</reference>
<feature type="compositionally biased region" description="Basic and acidic residues" evidence="4">
    <location>
        <begin position="560"/>
        <end position="578"/>
    </location>
</feature>
<dbReference type="KEGG" id="csv:101207113"/>
<feature type="region of interest" description="Disordered" evidence="4">
    <location>
        <begin position="544"/>
        <end position="578"/>
    </location>
</feature>
<feature type="region of interest" description="Disordered" evidence="4">
    <location>
        <begin position="456"/>
        <end position="532"/>
    </location>
</feature>
<dbReference type="PANTHER" id="PTHR15546:SF2">
    <property type="entry name" value="DDT DOMAIN-CONTAINING PROTEIN DDB_G0282237"/>
    <property type="match status" value="1"/>
</dbReference>
<dbReference type="InterPro" id="IPR013136">
    <property type="entry name" value="WSTF_Acf1_Cbp146"/>
</dbReference>
<evidence type="ECO:0000313" key="8">
    <source>
        <dbReference type="Proteomes" id="UP000029981"/>
    </source>
</evidence>
<dbReference type="Pfam" id="PF15613">
    <property type="entry name" value="WSD"/>
    <property type="match status" value="1"/>
</dbReference>
<reference evidence="7 8" key="4">
    <citation type="journal article" date="2011" name="BMC Genomics">
        <title>RNA-Seq improves annotation of protein-coding genes in the cucumber genome.</title>
        <authorList>
            <person name="Li Z."/>
            <person name="Zhang Z."/>
            <person name="Yan P."/>
            <person name="Huang S."/>
            <person name="Fei Z."/>
            <person name="Lin K."/>
        </authorList>
    </citation>
    <scope>NUCLEOTIDE SEQUENCE [LARGE SCALE GENOMIC DNA]</scope>
    <source>
        <strain evidence="8">cv. 9930</strain>
    </source>
</reference>
<dbReference type="AlphaFoldDB" id="A0A0A0LQF8"/>
<accession>A0A0A0LQF8</accession>
<organism evidence="7 8">
    <name type="scientific">Cucumis sativus</name>
    <name type="common">Cucumber</name>
    <dbReference type="NCBI Taxonomy" id="3659"/>
    <lineage>
        <taxon>Eukaryota</taxon>
        <taxon>Viridiplantae</taxon>
        <taxon>Streptophyta</taxon>
        <taxon>Embryophyta</taxon>
        <taxon>Tracheophyta</taxon>
        <taxon>Spermatophyta</taxon>
        <taxon>Magnoliopsida</taxon>
        <taxon>eudicotyledons</taxon>
        <taxon>Gunneridae</taxon>
        <taxon>Pentapetalae</taxon>
        <taxon>rosids</taxon>
        <taxon>fabids</taxon>
        <taxon>Cucurbitales</taxon>
        <taxon>Cucurbitaceae</taxon>
        <taxon>Benincaseae</taxon>
        <taxon>Cucumis</taxon>
    </lineage>
</organism>
<dbReference type="OMA" id="FVEVHCA"/>
<evidence type="ECO:0000259" key="5">
    <source>
        <dbReference type="PROSITE" id="PS50827"/>
    </source>
</evidence>
<dbReference type="SMART" id="SM00571">
    <property type="entry name" value="DDT"/>
    <property type="match status" value="1"/>
</dbReference>
<dbReference type="STRING" id="3659.A0A0A0LQF8"/>
<evidence type="ECO:0000256" key="4">
    <source>
        <dbReference type="SAM" id="MobiDB-lite"/>
    </source>
</evidence>
<name>A0A0A0LQF8_CUCSA</name>
<keyword evidence="8" id="KW-1185">Reference proteome</keyword>
<evidence type="ECO:0000256" key="1">
    <source>
        <dbReference type="ARBA" id="ARBA00004123"/>
    </source>
</evidence>
<proteinExistence type="predicted"/>
<dbReference type="InterPro" id="IPR028941">
    <property type="entry name" value="WHIM2_dom"/>
</dbReference>
<dbReference type="Proteomes" id="UP000029981">
    <property type="component" value="Chromosome 2"/>
</dbReference>
<dbReference type="OrthoDB" id="332390at2759"/>
<evidence type="ECO:0000313" key="7">
    <source>
        <dbReference type="EMBL" id="KGN62246.1"/>
    </source>
</evidence>
<dbReference type="Gramene" id="KGN62246">
    <property type="protein sequence ID" value="KGN62246"/>
    <property type="gene ID" value="Csa_2G338900"/>
</dbReference>
<gene>
    <name evidence="7" type="ORF">Csa_2G338900</name>
</gene>
<comment type="subcellular location">
    <subcellularLocation>
        <location evidence="1 3">Nucleus</location>
    </subcellularLocation>
</comment>
<reference evidence="7 8" key="1">
    <citation type="journal article" date="2009" name="Nat. Genet.">
        <title>The genome of the cucumber, Cucumis sativus L.</title>
        <authorList>
            <person name="Huang S."/>
            <person name="Li R."/>
            <person name="Zhang Z."/>
            <person name="Li L."/>
            <person name="Gu X."/>
            <person name="Fan W."/>
            <person name="Lucas W.J."/>
            <person name="Wang X."/>
            <person name="Xie B."/>
            <person name="Ni P."/>
            <person name="Ren Y."/>
            <person name="Zhu H."/>
            <person name="Li J."/>
            <person name="Lin K."/>
            <person name="Jin W."/>
            <person name="Fei Z."/>
            <person name="Li G."/>
            <person name="Staub J."/>
            <person name="Kilian A."/>
            <person name="van der Vossen E.A."/>
            <person name="Wu Y."/>
            <person name="Guo J."/>
            <person name="He J."/>
            <person name="Jia Z."/>
            <person name="Ren Y."/>
            <person name="Tian G."/>
            <person name="Lu Y."/>
            <person name="Ruan J."/>
            <person name="Qian W."/>
            <person name="Wang M."/>
            <person name="Huang Q."/>
            <person name="Li B."/>
            <person name="Xuan Z."/>
            <person name="Cao J."/>
            <person name="Asan"/>
            <person name="Wu Z."/>
            <person name="Zhang J."/>
            <person name="Cai Q."/>
            <person name="Bai Y."/>
            <person name="Zhao B."/>
            <person name="Han Y."/>
            <person name="Li Y."/>
            <person name="Li X."/>
            <person name="Wang S."/>
            <person name="Shi Q."/>
            <person name="Liu S."/>
            <person name="Cho W.K."/>
            <person name="Kim J.Y."/>
            <person name="Xu Y."/>
            <person name="Heller-Uszynska K."/>
            <person name="Miao H."/>
            <person name="Cheng Z."/>
            <person name="Zhang S."/>
            <person name="Wu J."/>
            <person name="Yang Y."/>
            <person name="Kang H."/>
            <person name="Li M."/>
            <person name="Liang H."/>
            <person name="Ren X."/>
            <person name="Shi Z."/>
            <person name="Wen M."/>
            <person name="Jian M."/>
            <person name="Yang H."/>
            <person name="Zhang G."/>
            <person name="Yang Z."/>
            <person name="Chen R."/>
            <person name="Liu S."/>
            <person name="Li J."/>
            <person name="Ma L."/>
            <person name="Liu H."/>
            <person name="Zhou Y."/>
            <person name="Zhao J."/>
            <person name="Fang X."/>
            <person name="Li G."/>
            <person name="Fang L."/>
            <person name="Li Y."/>
            <person name="Liu D."/>
            <person name="Zheng H."/>
            <person name="Zhang Y."/>
            <person name="Qin N."/>
            <person name="Li Z."/>
            <person name="Yang G."/>
            <person name="Yang S."/>
            <person name="Bolund L."/>
            <person name="Kristiansen K."/>
            <person name="Zheng H."/>
            <person name="Li S."/>
            <person name="Zhang X."/>
            <person name="Yang H."/>
            <person name="Wang J."/>
            <person name="Sun R."/>
            <person name="Zhang B."/>
            <person name="Jiang S."/>
            <person name="Wang J."/>
            <person name="Du Y."/>
            <person name="Li S."/>
        </authorList>
    </citation>
    <scope>NUCLEOTIDE SEQUENCE [LARGE SCALE GENOMIC DNA]</scope>
    <source>
        <strain evidence="8">cv. 9930</strain>
    </source>
</reference>